<evidence type="ECO:0000256" key="1">
    <source>
        <dbReference type="SAM" id="MobiDB-lite"/>
    </source>
</evidence>
<dbReference type="PANTHER" id="PTHR22426">
    <property type="entry name" value="ARGININE_SERINE-RICH COILED-COIL PROTEIN 2"/>
    <property type="match status" value="1"/>
</dbReference>
<feature type="region of interest" description="Disordered" evidence="1">
    <location>
        <begin position="121"/>
        <end position="202"/>
    </location>
</feature>
<sequence length="343" mass="38503">MNKEGEPISTKKKKRKEKEVVEDDNEQSDIIESEAIMEKGEKKKKKKSSCDHHIATENRESNMETDIIVIEEDPAGTEVKKKKKKKKKSSCDISALDAGDQVIATKNRVSNMEMDIIVIEDDPAGTEVKKKKKKKKKNELQSKQGINSEEDVLPDCEGGEKKKNGEALTTVETPTPKKKQKISEESTPAKTVKKEESVEEHQEVTEVVFLSEKPGNQDEILINQERRLALQREIDEESQPKSTFGQWSTATFDSSDQQQKFLRLMGGFKKGNQPAASGVGRPNMALGKEEQQSLQQKLLGQFERAQNRRMDFTSKGAGLGFTAPSNKKFSIDVNASRSVKFDD</sequence>
<dbReference type="AlphaFoldDB" id="A0AAV6GVC8"/>
<organism evidence="3 4">
    <name type="scientific">Alosa alosa</name>
    <name type="common">allis shad</name>
    <dbReference type="NCBI Taxonomy" id="278164"/>
    <lineage>
        <taxon>Eukaryota</taxon>
        <taxon>Metazoa</taxon>
        <taxon>Chordata</taxon>
        <taxon>Craniata</taxon>
        <taxon>Vertebrata</taxon>
        <taxon>Euteleostomi</taxon>
        <taxon>Actinopterygii</taxon>
        <taxon>Neopterygii</taxon>
        <taxon>Teleostei</taxon>
        <taxon>Clupei</taxon>
        <taxon>Clupeiformes</taxon>
        <taxon>Clupeoidei</taxon>
        <taxon>Clupeidae</taxon>
        <taxon>Alosa</taxon>
    </lineage>
</organism>
<gene>
    <name evidence="3" type="ORF">AALO_G00105790</name>
</gene>
<comment type="caution">
    <text evidence="3">The sequence shown here is derived from an EMBL/GenBank/DDBJ whole genome shotgun (WGS) entry which is preliminary data.</text>
</comment>
<evidence type="ECO:0000313" key="4">
    <source>
        <dbReference type="Proteomes" id="UP000823561"/>
    </source>
</evidence>
<dbReference type="Pfam" id="PF15477">
    <property type="entry name" value="SMAP"/>
    <property type="match status" value="1"/>
</dbReference>
<feature type="region of interest" description="Disordered" evidence="1">
    <location>
        <begin position="1"/>
        <end position="97"/>
    </location>
</feature>
<dbReference type="Proteomes" id="UP000823561">
    <property type="component" value="Chromosome 7"/>
</dbReference>
<accession>A0AAV6GVC8</accession>
<evidence type="ECO:0000259" key="2">
    <source>
        <dbReference type="Pfam" id="PF15477"/>
    </source>
</evidence>
<feature type="compositionally biased region" description="Basic and acidic residues" evidence="1">
    <location>
        <begin position="48"/>
        <end position="62"/>
    </location>
</feature>
<keyword evidence="4" id="KW-1185">Reference proteome</keyword>
<feature type="compositionally biased region" description="Acidic residues" evidence="1">
    <location>
        <begin position="20"/>
        <end position="32"/>
    </location>
</feature>
<dbReference type="PANTHER" id="PTHR22426:SF1">
    <property type="entry name" value="LYSINE-RICH NUCLEOLAR PROTEIN 1"/>
    <property type="match status" value="1"/>
</dbReference>
<feature type="domain" description="Small acidic protein-like" evidence="2">
    <location>
        <begin position="247"/>
        <end position="320"/>
    </location>
</feature>
<feature type="region of interest" description="Disordered" evidence="1">
    <location>
        <begin position="268"/>
        <end position="293"/>
    </location>
</feature>
<dbReference type="InterPro" id="IPR028124">
    <property type="entry name" value="SMAP_dom"/>
</dbReference>
<feature type="compositionally biased region" description="Basic and acidic residues" evidence="1">
    <location>
        <begin position="192"/>
        <end position="202"/>
    </location>
</feature>
<reference evidence="3" key="1">
    <citation type="submission" date="2020-10" db="EMBL/GenBank/DDBJ databases">
        <title>Chromosome-scale genome assembly of the Allis shad, Alosa alosa.</title>
        <authorList>
            <person name="Margot Z."/>
            <person name="Christophe K."/>
            <person name="Cabau C."/>
            <person name="Louis A."/>
            <person name="Berthelot C."/>
            <person name="Parey E."/>
            <person name="Roest Crollius H."/>
            <person name="Montfort J."/>
            <person name="Robinson-Rechavi M."/>
            <person name="Bucao C."/>
            <person name="Bouchez O."/>
            <person name="Gislard M."/>
            <person name="Lluch J."/>
            <person name="Milhes M."/>
            <person name="Lampietro C."/>
            <person name="Lopez Roques C."/>
            <person name="Donnadieu C."/>
            <person name="Braasch I."/>
            <person name="Desvignes T."/>
            <person name="Postlethwait J."/>
            <person name="Bobe J."/>
            <person name="Guiguen Y."/>
        </authorList>
    </citation>
    <scope>NUCLEOTIDE SEQUENCE</scope>
    <source>
        <strain evidence="3">M-15738</strain>
        <tissue evidence="3">Blood</tissue>
    </source>
</reference>
<protein>
    <recommendedName>
        <fullName evidence="2">Small acidic protein-like domain-containing protein</fullName>
    </recommendedName>
</protein>
<name>A0AAV6GVC8_9TELE</name>
<proteinExistence type="predicted"/>
<dbReference type="EMBL" id="JADWDJ010000007">
    <property type="protein sequence ID" value="KAG5279073.1"/>
    <property type="molecule type" value="Genomic_DNA"/>
</dbReference>
<evidence type="ECO:0000313" key="3">
    <source>
        <dbReference type="EMBL" id="KAG5279073.1"/>
    </source>
</evidence>